<name>A0A9W9AEX7_9AGAR</name>
<gene>
    <name evidence="1" type="ORF">J3R30DRAFT_3866162</name>
</gene>
<dbReference type="Proteomes" id="UP001150266">
    <property type="component" value="Unassembled WGS sequence"/>
</dbReference>
<dbReference type="EMBL" id="JAOTPV010000006">
    <property type="protein sequence ID" value="KAJ4481152.1"/>
    <property type="molecule type" value="Genomic_DNA"/>
</dbReference>
<dbReference type="Gene3D" id="3.80.10.10">
    <property type="entry name" value="Ribonuclease Inhibitor"/>
    <property type="match status" value="1"/>
</dbReference>
<evidence type="ECO:0008006" key="3">
    <source>
        <dbReference type="Google" id="ProtNLM"/>
    </source>
</evidence>
<organism evidence="1 2">
    <name type="scientific">Lentinula aciculospora</name>
    <dbReference type="NCBI Taxonomy" id="153920"/>
    <lineage>
        <taxon>Eukaryota</taxon>
        <taxon>Fungi</taxon>
        <taxon>Dikarya</taxon>
        <taxon>Basidiomycota</taxon>
        <taxon>Agaricomycotina</taxon>
        <taxon>Agaricomycetes</taxon>
        <taxon>Agaricomycetidae</taxon>
        <taxon>Agaricales</taxon>
        <taxon>Marasmiineae</taxon>
        <taxon>Omphalotaceae</taxon>
        <taxon>Lentinula</taxon>
    </lineage>
</organism>
<proteinExistence type="predicted"/>
<protein>
    <recommendedName>
        <fullName evidence="3">F-box domain-containing protein</fullName>
    </recommendedName>
</protein>
<sequence>MHRISRPPHRQSNLKLRDIWVWASPVRSSGLRILEPIPVELYLMIFDYIKPRKDSYEYERTILKRMNDLRNMSLVCRYFCAEILPWLFESLVFHPNLPKGDTGRNSMSYIPFCRSLNQGEILAKSLALQVKQCVIRDWLDVLNANAAAAKAFLNIHMSALPYMTNLHTISLSRTRLVPSLLAHIRRLPNLQSLTINCCDFTEILPKHAQKYASRSKLKSFRLFLGDKEEDTVHPPDDLVLKEFLPLVMKLSKLGTDSWLFMNALFSSDALPSTLETLEILSVRDLSILCEYLYRLPALASLTIDCGHLATENPISLSHLTSLRHLTCLLRLNFAGSHELDSLTLLASDTKNISLALVNKAWPRVGRLIELCLPCMLVISIFLDPNSFLAGIRLERLRQLTVISDDPFLDRREMDHSQGSIGVPAKKGGMMIPAYLEVLMKKIEFPSLDCISFRDGKNKDCIWKRKDLGNEWKPVEQEEY</sequence>
<dbReference type="InterPro" id="IPR032675">
    <property type="entry name" value="LRR_dom_sf"/>
</dbReference>
<dbReference type="AlphaFoldDB" id="A0A9W9AEX7"/>
<dbReference type="OrthoDB" id="3256662at2759"/>
<evidence type="ECO:0000313" key="2">
    <source>
        <dbReference type="Proteomes" id="UP001150266"/>
    </source>
</evidence>
<keyword evidence="2" id="KW-1185">Reference proteome</keyword>
<comment type="caution">
    <text evidence="1">The sequence shown here is derived from an EMBL/GenBank/DDBJ whole genome shotgun (WGS) entry which is preliminary data.</text>
</comment>
<dbReference type="SUPFAM" id="SSF52047">
    <property type="entry name" value="RNI-like"/>
    <property type="match status" value="1"/>
</dbReference>
<reference evidence="1" key="1">
    <citation type="submission" date="2022-08" db="EMBL/GenBank/DDBJ databases">
        <title>A Global Phylogenomic Analysis of the Shiitake Genus Lentinula.</title>
        <authorList>
            <consortium name="DOE Joint Genome Institute"/>
            <person name="Sierra-Patev S."/>
            <person name="Min B."/>
            <person name="Naranjo-Ortiz M."/>
            <person name="Looney B."/>
            <person name="Konkel Z."/>
            <person name="Slot J.C."/>
            <person name="Sakamoto Y."/>
            <person name="Steenwyk J.L."/>
            <person name="Rokas A."/>
            <person name="Carro J."/>
            <person name="Camarero S."/>
            <person name="Ferreira P."/>
            <person name="Molpeceres G."/>
            <person name="Ruiz-Duenas F.J."/>
            <person name="Serrano A."/>
            <person name="Henrissat B."/>
            <person name="Drula E."/>
            <person name="Hughes K.W."/>
            <person name="Mata J.L."/>
            <person name="Ishikawa N.K."/>
            <person name="Vargas-Isla R."/>
            <person name="Ushijima S."/>
            <person name="Smith C.A."/>
            <person name="Ahrendt S."/>
            <person name="Andreopoulos W."/>
            <person name="He G."/>
            <person name="Labutti K."/>
            <person name="Lipzen A."/>
            <person name="Ng V."/>
            <person name="Riley R."/>
            <person name="Sandor L."/>
            <person name="Barry K."/>
            <person name="Martinez A.T."/>
            <person name="Xiao Y."/>
            <person name="Gibbons J.G."/>
            <person name="Terashima K."/>
            <person name="Grigoriev I.V."/>
            <person name="Hibbett D.S."/>
        </authorList>
    </citation>
    <scope>NUCLEOTIDE SEQUENCE</scope>
    <source>
        <strain evidence="1">JLM2183</strain>
    </source>
</reference>
<evidence type="ECO:0000313" key="1">
    <source>
        <dbReference type="EMBL" id="KAJ4481152.1"/>
    </source>
</evidence>
<accession>A0A9W9AEX7</accession>